<dbReference type="PANTHER" id="PTHR28047:SF5">
    <property type="entry name" value="PROTEIN DCG1"/>
    <property type="match status" value="1"/>
</dbReference>
<dbReference type="InterPro" id="IPR015942">
    <property type="entry name" value="Asp/Glu/hydantoin_racemase"/>
</dbReference>
<proteinExistence type="inferred from homology"/>
<dbReference type="InterPro" id="IPR053714">
    <property type="entry name" value="Iso_Racemase_Enz_sf"/>
</dbReference>
<evidence type="ECO:0000313" key="2">
    <source>
        <dbReference type="EMBL" id="KAG5925018.1"/>
    </source>
</evidence>
<dbReference type="PANTHER" id="PTHR28047">
    <property type="entry name" value="PROTEIN DCG1"/>
    <property type="match status" value="1"/>
</dbReference>
<dbReference type="EMBL" id="SRPY01000397">
    <property type="protein sequence ID" value="KAG5925018.1"/>
    <property type="molecule type" value="Genomic_DNA"/>
</dbReference>
<reference evidence="2" key="1">
    <citation type="journal article" date="2020" name="bioRxiv">
        <title>Whole genome comparisons of ergot fungi reveals the divergence and evolution of species within the genus Claviceps are the result of varying mechanisms driving genome evolution and host range expansion.</title>
        <authorList>
            <person name="Wyka S.A."/>
            <person name="Mondo S.J."/>
            <person name="Liu M."/>
            <person name="Dettman J."/>
            <person name="Nalam V."/>
            <person name="Broders K.D."/>
        </authorList>
    </citation>
    <scope>NUCLEOTIDE SEQUENCE</scope>
    <source>
        <strain evidence="2">CCC 489</strain>
    </source>
</reference>
<name>A0A8K0NGY9_9HYPO</name>
<dbReference type="Pfam" id="PF01177">
    <property type="entry name" value="Asp_Glu_race"/>
    <property type="match status" value="1"/>
</dbReference>
<protein>
    <recommendedName>
        <fullName evidence="4">Asp/Glu/hydantoin racemase</fullName>
    </recommendedName>
</protein>
<sequence length="223" mass="23809">MTNFIESMDIIPMTATSASPASINDDEDIQASTRDVLALLADKPNFVSGYDGILIACFSVHTLVPELSERFGINVTGIFEASILTALSLLRPSERWGIVTTGEFWERHLCDGVNAVLGIRGTVEHTKFAGVFSSGLTAGDFHTMSPAEVSEKLGFAARRLLMSGNVTCVVMGCGGMAGLEDIVRSAAVDVYNESKAKSLYIIDGVKAGVLQLHQTIMGGQTFQ</sequence>
<organism evidence="2 3">
    <name type="scientific">Claviceps africana</name>
    <dbReference type="NCBI Taxonomy" id="83212"/>
    <lineage>
        <taxon>Eukaryota</taxon>
        <taxon>Fungi</taxon>
        <taxon>Dikarya</taxon>
        <taxon>Ascomycota</taxon>
        <taxon>Pezizomycotina</taxon>
        <taxon>Sordariomycetes</taxon>
        <taxon>Hypocreomycetidae</taxon>
        <taxon>Hypocreales</taxon>
        <taxon>Clavicipitaceae</taxon>
        <taxon>Claviceps</taxon>
    </lineage>
</organism>
<dbReference type="GO" id="GO:0047661">
    <property type="term" value="F:amino-acid racemase activity"/>
    <property type="evidence" value="ECO:0007669"/>
    <property type="project" value="InterPro"/>
</dbReference>
<evidence type="ECO:0000313" key="3">
    <source>
        <dbReference type="Proteomes" id="UP000811619"/>
    </source>
</evidence>
<evidence type="ECO:0000256" key="1">
    <source>
        <dbReference type="ARBA" id="ARBA00038414"/>
    </source>
</evidence>
<dbReference type="OrthoDB" id="412018at2759"/>
<keyword evidence="3" id="KW-1185">Reference proteome</keyword>
<dbReference type="InterPro" id="IPR052186">
    <property type="entry name" value="Hydantoin_racemase-like"/>
</dbReference>
<comment type="caution">
    <text evidence="2">The sequence shown here is derived from an EMBL/GenBank/DDBJ whole genome shotgun (WGS) entry which is preliminary data.</text>
</comment>
<comment type="similarity">
    <text evidence="1">Belongs to the HyuE racemase family.</text>
</comment>
<dbReference type="AlphaFoldDB" id="A0A8K0NGY9"/>
<dbReference type="Gene3D" id="3.40.50.12500">
    <property type="match status" value="1"/>
</dbReference>
<gene>
    <name evidence="2" type="ORF">E4U42_004494</name>
</gene>
<accession>A0A8K0NGY9</accession>
<evidence type="ECO:0008006" key="4">
    <source>
        <dbReference type="Google" id="ProtNLM"/>
    </source>
</evidence>
<dbReference type="Proteomes" id="UP000811619">
    <property type="component" value="Unassembled WGS sequence"/>
</dbReference>